<gene>
    <name evidence="2" type="ORF">KDA27_10540</name>
</gene>
<dbReference type="Proteomes" id="UP000739538">
    <property type="component" value="Unassembled WGS sequence"/>
</dbReference>
<comment type="caution">
    <text evidence="2">The sequence shown here is derived from an EMBL/GenBank/DDBJ whole genome shotgun (WGS) entry which is preliminary data.</text>
</comment>
<sequence length="288" mass="30730">MNRLGLLLLSTCIAASTIPRAGLAGPNAYGYLHFRTDESIVYTADDAGSYASYRYSSCEPPPDCRGPESECIAEVLSAPASSATGSDVAVFWLVAVFPYGCPRISGAQFGLTWPESDRVSFVDWGVCGDFELPTDGWPVERNSGVAVTWNEPQTQHAVPIYWFAAYAYDTVGRVSVAEFPLGPGTVLADDSLPAQLDTVSPEDRGVFGLNGGYGFNPFPGMIDPQDSIGSCCLPDGTCRAMQESTCENRDGRFLGTNVPCDPGCVTPILRMGWGSVKSAFGQEGDGER</sequence>
<evidence type="ECO:0000313" key="3">
    <source>
        <dbReference type="Proteomes" id="UP000739538"/>
    </source>
</evidence>
<dbReference type="AlphaFoldDB" id="A0A956SD65"/>
<name>A0A956SD65_UNCEI</name>
<organism evidence="2 3">
    <name type="scientific">Eiseniibacteriota bacterium</name>
    <dbReference type="NCBI Taxonomy" id="2212470"/>
    <lineage>
        <taxon>Bacteria</taxon>
        <taxon>Candidatus Eiseniibacteriota</taxon>
    </lineage>
</organism>
<reference evidence="2" key="1">
    <citation type="submission" date="2020-04" db="EMBL/GenBank/DDBJ databases">
        <authorList>
            <person name="Zhang T."/>
        </authorList>
    </citation>
    <scope>NUCLEOTIDE SEQUENCE</scope>
    <source>
        <strain evidence="2">HKST-UBA02</strain>
    </source>
</reference>
<protein>
    <submittedName>
        <fullName evidence="2">Uncharacterized protein</fullName>
    </submittedName>
</protein>
<evidence type="ECO:0000256" key="1">
    <source>
        <dbReference type="SAM" id="SignalP"/>
    </source>
</evidence>
<feature type="chain" id="PRO_5037121874" evidence="1">
    <location>
        <begin position="22"/>
        <end position="288"/>
    </location>
</feature>
<evidence type="ECO:0000313" key="2">
    <source>
        <dbReference type="EMBL" id="MCA9756232.1"/>
    </source>
</evidence>
<keyword evidence="1" id="KW-0732">Signal</keyword>
<feature type="signal peptide" evidence="1">
    <location>
        <begin position="1"/>
        <end position="21"/>
    </location>
</feature>
<reference evidence="2" key="2">
    <citation type="journal article" date="2021" name="Microbiome">
        <title>Successional dynamics and alternative stable states in a saline activated sludge microbial community over 9 years.</title>
        <authorList>
            <person name="Wang Y."/>
            <person name="Ye J."/>
            <person name="Ju F."/>
            <person name="Liu L."/>
            <person name="Boyd J.A."/>
            <person name="Deng Y."/>
            <person name="Parks D.H."/>
            <person name="Jiang X."/>
            <person name="Yin X."/>
            <person name="Woodcroft B.J."/>
            <person name="Tyson G.W."/>
            <person name="Hugenholtz P."/>
            <person name="Polz M.F."/>
            <person name="Zhang T."/>
        </authorList>
    </citation>
    <scope>NUCLEOTIDE SEQUENCE</scope>
    <source>
        <strain evidence="2">HKST-UBA02</strain>
    </source>
</reference>
<proteinExistence type="predicted"/>
<accession>A0A956SD65</accession>
<dbReference type="EMBL" id="JAGQHS010000046">
    <property type="protein sequence ID" value="MCA9756232.1"/>
    <property type="molecule type" value="Genomic_DNA"/>
</dbReference>